<protein>
    <submittedName>
        <fullName evidence="1">Uncharacterized protein</fullName>
    </submittedName>
</protein>
<reference evidence="1 2" key="1">
    <citation type="submission" date="2016-05" db="EMBL/GenBank/DDBJ databases">
        <title>Bacillus thuringiensis and Bacillus weihenstephanensis as novel biocontrol agents of wilt causing Verticillium species.</title>
        <authorList>
            <person name="Hollensteiner J."/>
            <person name="Wemheuer F."/>
            <person name="Harting R."/>
            <person name="Kolarzyk A."/>
            <person name="Diaz-Valerio S."/>
            <person name="Poehlein A."/>
            <person name="Brzuszkiewicz E."/>
            <person name="Nesemann K."/>
            <person name="Braus-Stromeyer S."/>
            <person name="Braus G."/>
            <person name="Daniel R."/>
            <person name="Liesegang H."/>
        </authorList>
    </citation>
    <scope>NUCLEOTIDE SEQUENCE [LARGE SCALE GENOMIC DNA]</scope>
    <source>
        <strain evidence="1 2">GOE11</strain>
    </source>
</reference>
<name>A0A1D3MH52_BACMY</name>
<comment type="caution">
    <text evidence="1">The sequence shown here is derived from an EMBL/GenBank/DDBJ whole genome shotgun (WGS) entry which is preliminary data.</text>
</comment>
<dbReference type="PATRIC" id="fig|86662.28.peg.939"/>
<evidence type="ECO:0000313" key="2">
    <source>
        <dbReference type="Proteomes" id="UP000175835"/>
    </source>
</evidence>
<dbReference type="AlphaFoldDB" id="A0A1D3MH52"/>
<proteinExistence type="predicted"/>
<dbReference type="RefSeq" id="WP_070146227.1">
    <property type="nucleotide sequence ID" value="NZ_FMJF01000012.1"/>
</dbReference>
<sequence>MENINLFDLYNEESVKEGGHEINVPIKKASGEKYSGKTYAIPLKYLYYNEQNGRIGVALSDYESINGKLHPGHNEEYNTIVQNMLSNDDDKTKKDMEVLKRDIAMKGQGEPGYVLRDGRVIDGNRRFTAKRLLDQDPAITEQQYFEAVILDDLSVENIDDRKKIKSLELQIQFGKLDKVDYNPIDRAIDAYKTVSVNTIMTATEYSKFAGLKPNEVSKLLLEAELIVKFLEFSNTNPDNYALAKQLELDGPLQDMIPQYKKFKNTANADQLLNSLFAKIIQVRSTKEDYKQEFRQIVKTVVGTKNEEKFIEEMEESTDTIVEALDNKEPIKNNVELFSLLNHDQEAVQAIAKVQKISTKHSEKAKNRKEQNMPAKLADKAITTIESIDKRIIQELPKAERKKLNESLEELRKQIDVLLSMEG</sequence>
<accession>A0A1D3MH52</accession>
<organism evidence="1 2">
    <name type="scientific">Bacillus mycoides</name>
    <dbReference type="NCBI Taxonomy" id="1405"/>
    <lineage>
        <taxon>Bacteria</taxon>
        <taxon>Bacillati</taxon>
        <taxon>Bacillota</taxon>
        <taxon>Bacilli</taxon>
        <taxon>Bacillales</taxon>
        <taxon>Bacillaceae</taxon>
        <taxon>Bacillus</taxon>
        <taxon>Bacillus cereus group</taxon>
    </lineage>
</organism>
<evidence type="ECO:0000313" key="1">
    <source>
        <dbReference type="EMBL" id="OFE00289.1"/>
    </source>
</evidence>
<gene>
    <name evidence="1" type="ORF">BWGOE11_09830</name>
</gene>
<dbReference type="Proteomes" id="UP000175835">
    <property type="component" value="Unassembled WGS sequence"/>
</dbReference>
<dbReference type="EMBL" id="LXLX01000014">
    <property type="protein sequence ID" value="OFE00289.1"/>
    <property type="molecule type" value="Genomic_DNA"/>
</dbReference>